<evidence type="ECO:0000256" key="6">
    <source>
        <dbReference type="PROSITE-ProRule" id="PRU00175"/>
    </source>
</evidence>
<evidence type="ECO:0000256" key="2">
    <source>
        <dbReference type="ARBA" id="ARBA00022723"/>
    </source>
</evidence>
<evidence type="ECO:0000313" key="9">
    <source>
        <dbReference type="RefSeq" id="XP_009765684.1"/>
    </source>
</evidence>
<dbReference type="PANTHER" id="PTHR46151">
    <property type="entry name" value="NEP1-INTERACTING PROTEIN-LIKE 2"/>
    <property type="match status" value="1"/>
</dbReference>
<feature type="domain" description="RING-type" evidence="7">
    <location>
        <begin position="249"/>
        <end position="291"/>
    </location>
</feature>
<keyword evidence="8" id="KW-1185">Reference proteome</keyword>
<dbReference type="InterPro" id="IPR013083">
    <property type="entry name" value="Znf_RING/FYVE/PHD"/>
</dbReference>
<name>A0A1U7VTG6_NICSY</name>
<dbReference type="STRING" id="4096.A0A1U7VTG6"/>
<evidence type="ECO:0000256" key="4">
    <source>
        <dbReference type="ARBA" id="ARBA00022833"/>
    </source>
</evidence>
<gene>
    <name evidence="9" type="primary">LOC104217204</name>
</gene>
<keyword evidence="3 6" id="KW-0863">Zinc-finger</keyword>
<dbReference type="OrthoDB" id="1303289at2759"/>
<organism evidence="8 9">
    <name type="scientific">Nicotiana sylvestris</name>
    <name type="common">Wood tobacco</name>
    <name type="synonym">South American tobacco</name>
    <dbReference type="NCBI Taxonomy" id="4096"/>
    <lineage>
        <taxon>Eukaryota</taxon>
        <taxon>Viridiplantae</taxon>
        <taxon>Streptophyta</taxon>
        <taxon>Embryophyta</taxon>
        <taxon>Tracheophyta</taxon>
        <taxon>Spermatophyta</taxon>
        <taxon>Magnoliopsida</taxon>
        <taxon>eudicotyledons</taxon>
        <taxon>Gunneridae</taxon>
        <taxon>Pentapetalae</taxon>
        <taxon>asterids</taxon>
        <taxon>lamiids</taxon>
        <taxon>Solanales</taxon>
        <taxon>Solanaceae</taxon>
        <taxon>Nicotianoideae</taxon>
        <taxon>Nicotianeae</taxon>
        <taxon>Nicotiana</taxon>
    </lineage>
</organism>
<keyword evidence="4" id="KW-0862">Zinc</keyword>
<sequence>MLKLSTLADLVAAIELTQNPSSMFKDPGTDVCITCSESCGGGTRLRKNMCELDMNKTSRNTVGFPLKVTVVVKRRSSKLTSSSYLIDHKAEYVFWIPYDDIVSDDASDIVSKIIFLMNVPFSLDHKLKWKGVTYRDGTTTATLENKDTLISKIVEFARNMLDCATLNVSSESTYMVLGITKITYFPQTEFMEIYNNMSEDYNCKTWERTLGEVMNSRIAKFEDLQKEVRIKKMRFEAKKFEDSNLLDICSICREEFLEGCIVSCINQCFHVYHGVCILEWLLKDRSCPYCRSELGKKI</sequence>
<dbReference type="Gene3D" id="3.30.40.10">
    <property type="entry name" value="Zinc/RING finger domain, C3HC4 (zinc finger)"/>
    <property type="match status" value="1"/>
</dbReference>
<dbReference type="AlphaFoldDB" id="A0A1U7VTG6"/>
<keyword evidence="2" id="KW-0479">Metal-binding</keyword>
<protein>
    <submittedName>
        <fullName evidence="9">Uncharacterized protein LOC104217204</fullName>
    </submittedName>
</protein>
<proteinExistence type="predicted"/>
<dbReference type="RefSeq" id="XP_009765684.1">
    <property type="nucleotide sequence ID" value="XM_009767382.1"/>
</dbReference>
<dbReference type="eggNOG" id="KOG0800">
    <property type="taxonomic scope" value="Eukaryota"/>
</dbReference>
<evidence type="ECO:0000259" key="7">
    <source>
        <dbReference type="PROSITE" id="PS50089"/>
    </source>
</evidence>
<evidence type="ECO:0000256" key="5">
    <source>
        <dbReference type="ARBA" id="ARBA00023136"/>
    </source>
</evidence>
<dbReference type="Proteomes" id="UP000189701">
    <property type="component" value="Unplaced"/>
</dbReference>
<accession>A0A1U7VTG6</accession>
<comment type="subcellular location">
    <subcellularLocation>
        <location evidence="1">Membrane</location>
    </subcellularLocation>
</comment>
<dbReference type="GO" id="GO:0008270">
    <property type="term" value="F:zinc ion binding"/>
    <property type="evidence" value="ECO:0007669"/>
    <property type="project" value="UniProtKB-KW"/>
</dbReference>
<dbReference type="GO" id="GO:0016020">
    <property type="term" value="C:membrane"/>
    <property type="evidence" value="ECO:0007669"/>
    <property type="project" value="UniProtKB-SubCell"/>
</dbReference>
<evidence type="ECO:0000256" key="1">
    <source>
        <dbReference type="ARBA" id="ARBA00004370"/>
    </source>
</evidence>
<dbReference type="Pfam" id="PF13639">
    <property type="entry name" value="zf-RING_2"/>
    <property type="match status" value="1"/>
</dbReference>
<evidence type="ECO:0000313" key="8">
    <source>
        <dbReference type="Proteomes" id="UP000189701"/>
    </source>
</evidence>
<dbReference type="SUPFAM" id="SSF57850">
    <property type="entry name" value="RING/U-box"/>
    <property type="match status" value="1"/>
</dbReference>
<reference evidence="8" key="1">
    <citation type="journal article" date="2013" name="Genome Biol.">
        <title>Reference genomes and transcriptomes of Nicotiana sylvestris and Nicotiana tomentosiformis.</title>
        <authorList>
            <person name="Sierro N."/>
            <person name="Battey J.N."/>
            <person name="Ouadi S."/>
            <person name="Bovet L."/>
            <person name="Goepfert S."/>
            <person name="Bakaher N."/>
            <person name="Peitsch M.C."/>
            <person name="Ivanov N.V."/>
        </authorList>
    </citation>
    <scope>NUCLEOTIDE SEQUENCE [LARGE SCALE GENOMIC DNA]</scope>
</reference>
<dbReference type="PANTHER" id="PTHR46151:SF25">
    <property type="entry name" value="RING-TYPE DOMAIN-CONTAINING PROTEIN"/>
    <property type="match status" value="1"/>
</dbReference>
<dbReference type="InterPro" id="IPR001841">
    <property type="entry name" value="Znf_RING"/>
</dbReference>
<reference evidence="9" key="2">
    <citation type="submission" date="2025-08" db="UniProtKB">
        <authorList>
            <consortium name="RefSeq"/>
        </authorList>
    </citation>
    <scope>IDENTIFICATION</scope>
    <source>
        <tissue evidence="9">Leaf</tissue>
    </source>
</reference>
<dbReference type="PROSITE" id="PS50089">
    <property type="entry name" value="ZF_RING_2"/>
    <property type="match status" value="1"/>
</dbReference>
<keyword evidence="5" id="KW-0472">Membrane</keyword>
<evidence type="ECO:0000256" key="3">
    <source>
        <dbReference type="ARBA" id="ARBA00022771"/>
    </source>
</evidence>